<feature type="region of interest" description="Disordered" evidence="1">
    <location>
        <begin position="141"/>
        <end position="208"/>
    </location>
</feature>
<feature type="compositionally biased region" description="Basic and acidic residues" evidence="1">
    <location>
        <begin position="157"/>
        <end position="176"/>
    </location>
</feature>
<proteinExistence type="predicted"/>
<reference evidence="2 3" key="1">
    <citation type="submission" date="2018-03" db="EMBL/GenBank/DDBJ databases">
        <title>Draft genome sequence of Rohu Carp (Labeo rohita).</title>
        <authorList>
            <person name="Das P."/>
            <person name="Kushwaha B."/>
            <person name="Joshi C.G."/>
            <person name="Kumar D."/>
            <person name="Nagpure N.S."/>
            <person name="Sahoo L."/>
            <person name="Das S.P."/>
            <person name="Bit A."/>
            <person name="Patnaik S."/>
            <person name="Meher P.K."/>
            <person name="Jayasankar P."/>
            <person name="Koringa P.G."/>
            <person name="Patel N.V."/>
            <person name="Hinsu A.T."/>
            <person name="Kumar R."/>
            <person name="Pandey M."/>
            <person name="Agarwal S."/>
            <person name="Srivastava S."/>
            <person name="Singh M."/>
            <person name="Iquebal M.A."/>
            <person name="Jaiswal S."/>
            <person name="Angadi U.B."/>
            <person name="Kumar N."/>
            <person name="Raza M."/>
            <person name="Shah T.M."/>
            <person name="Rai A."/>
            <person name="Jena J.K."/>
        </authorList>
    </citation>
    <scope>NUCLEOTIDE SEQUENCE [LARGE SCALE GENOMIC DNA]</scope>
    <source>
        <strain evidence="2">DASCIFA01</strain>
        <tissue evidence="2">Testis</tissue>
    </source>
</reference>
<keyword evidence="3" id="KW-1185">Reference proteome</keyword>
<gene>
    <name evidence="2" type="ORF">ROHU_014626</name>
</gene>
<protein>
    <submittedName>
        <fullName evidence="2">Pro-Pol poly</fullName>
    </submittedName>
</protein>
<organism evidence="2 3">
    <name type="scientific">Labeo rohita</name>
    <name type="common">Indian major carp</name>
    <name type="synonym">Cyprinus rohita</name>
    <dbReference type="NCBI Taxonomy" id="84645"/>
    <lineage>
        <taxon>Eukaryota</taxon>
        <taxon>Metazoa</taxon>
        <taxon>Chordata</taxon>
        <taxon>Craniata</taxon>
        <taxon>Vertebrata</taxon>
        <taxon>Euteleostomi</taxon>
        <taxon>Actinopterygii</taxon>
        <taxon>Neopterygii</taxon>
        <taxon>Teleostei</taxon>
        <taxon>Ostariophysi</taxon>
        <taxon>Cypriniformes</taxon>
        <taxon>Cyprinidae</taxon>
        <taxon>Labeoninae</taxon>
        <taxon>Labeonini</taxon>
        <taxon>Labeo</taxon>
    </lineage>
</organism>
<comment type="caution">
    <text evidence="2">The sequence shown here is derived from an EMBL/GenBank/DDBJ whole genome shotgun (WGS) entry which is preliminary data.</text>
</comment>
<evidence type="ECO:0000313" key="2">
    <source>
        <dbReference type="EMBL" id="RXN34848.1"/>
    </source>
</evidence>
<dbReference type="STRING" id="84645.A0A498NSU2"/>
<name>A0A498NSU2_LABRO</name>
<dbReference type="AlphaFoldDB" id="A0A498NSU2"/>
<dbReference type="Proteomes" id="UP000290572">
    <property type="component" value="Unassembled WGS sequence"/>
</dbReference>
<dbReference type="EMBL" id="QBIY01011163">
    <property type="protein sequence ID" value="RXN34848.1"/>
    <property type="molecule type" value="Genomic_DNA"/>
</dbReference>
<accession>A0A498NSU2</accession>
<evidence type="ECO:0000256" key="1">
    <source>
        <dbReference type="SAM" id="MobiDB-lite"/>
    </source>
</evidence>
<sequence length="208" mass="23189">MANQTSWLAKGQQKKYYDKKAKSEDICPGDRVLGKVCHVEGKQKLGDRWGAQPYIVVKKQPGLPVYVVQPEDGGAERVVHRNLLTQCMFLPVERDKGLIEEEDESDGGSGIELEAEEGTGVKRGDCSEEMLYRALIGTVDKEEEQMSTEEADMWTEETSKKKQTCDWCEANHDGESYVRPPADPRPALSRATGVGHPPTQPEEPQTAR</sequence>
<evidence type="ECO:0000313" key="3">
    <source>
        <dbReference type="Proteomes" id="UP000290572"/>
    </source>
</evidence>
<feature type="compositionally biased region" description="Acidic residues" evidence="1">
    <location>
        <begin position="141"/>
        <end position="155"/>
    </location>
</feature>